<protein>
    <recommendedName>
        <fullName evidence="4">Conjugal transfer protein TraD</fullName>
    </recommendedName>
</protein>
<evidence type="ECO:0000313" key="3">
    <source>
        <dbReference type="Proteomes" id="UP000238261"/>
    </source>
</evidence>
<dbReference type="Pfam" id="PF06412">
    <property type="entry name" value="TraD"/>
    <property type="match status" value="1"/>
</dbReference>
<dbReference type="Proteomes" id="UP000238261">
    <property type="component" value="Unassembled WGS sequence"/>
</dbReference>
<dbReference type="EMBL" id="MDEG01000046">
    <property type="protein sequence ID" value="PPU93228.1"/>
    <property type="molecule type" value="Genomic_DNA"/>
</dbReference>
<reference evidence="3" key="1">
    <citation type="submission" date="2016-08" db="EMBL/GenBank/DDBJ databases">
        <authorList>
            <person name="Merda D."/>
            <person name="Briand M."/>
            <person name="Taghouti G."/>
            <person name="Carrere S."/>
            <person name="Gouzy J."/>
            <person name="Portier P."/>
            <person name="Jacques M.-A."/>
            <person name="Fischer-Le Saux M."/>
        </authorList>
    </citation>
    <scope>NUCLEOTIDE SEQUENCE [LARGE SCALE GENOMIC DNA]</scope>
    <source>
        <strain evidence="3">CFBP1156</strain>
    </source>
</reference>
<dbReference type="InterPro" id="IPR009444">
    <property type="entry name" value="Conjugal_tfr_TraD_a-type"/>
</dbReference>
<evidence type="ECO:0008006" key="4">
    <source>
        <dbReference type="Google" id="ProtNLM"/>
    </source>
</evidence>
<accession>A0A2S7ENN2</accession>
<dbReference type="RefSeq" id="WP_046979830.1">
    <property type="nucleotide sequence ID" value="NZ_CP043476.1"/>
</dbReference>
<feature type="region of interest" description="Disordered" evidence="1">
    <location>
        <begin position="19"/>
        <end position="40"/>
    </location>
</feature>
<dbReference type="AlphaFoldDB" id="A0A2S7ENN2"/>
<organism evidence="2 3">
    <name type="scientific">Xanthomonas hyacinthi</name>
    <dbReference type="NCBI Taxonomy" id="56455"/>
    <lineage>
        <taxon>Bacteria</taxon>
        <taxon>Pseudomonadati</taxon>
        <taxon>Pseudomonadota</taxon>
        <taxon>Gammaproteobacteria</taxon>
        <taxon>Lysobacterales</taxon>
        <taxon>Lysobacteraceae</taxon>
        <taxon>Xanthomonas</taxon>
    </lineage>
</organism>
<gene>
    <name evidence="2" type="ORF">XhyaCFBP1156_20760</name>
</gene>
<proteinExistence type="predicted"/>
<evidence type="ECO:0000313" key="2">
    <source>
        <dbReference type="EMBL" id="PPU93228.1"/>
    </source>
</evidence>
<name>A0A2S7ENN2_9XANT</name>
<dbReference type="OrthoDB" id="6059299at2"/>
<comment type="caution">
    <text evidence="2">The sequence shown here is derived from an EMBL/GenBank/DDBJ whole genome shotgun (WGS) entry which is preliminary data.</text>
</comment>
<keyword evidence="3" id="KW-1185">Reference proteome</keyword>
<evidence type="ECO:0000256" key="1">
    <source>
        <dbReference type="SAM" id="MobiDB-lite"/>
    </source>
</evidence>
<sequence>MTKLEERIDSTAARLAQLKNQQRLKDQAQAAREKKAKRRAQAKTLAQLSRQEDAHRKIVLGGLVIASDADGWDPAEIVGALLFMAERMSGQPGLLEQCRRKGMQHLAAREAMREKSRS</sequence>